<dbReference type="Proteomes" id="UP001234297">
    <property type="component" value="Chromosome 3"/>
</dbReference>
<evidence type="ECO:0000313" key="2">
    <source>
        <dbReference type="Proteomes" id="UP001234297"/>
    </source>
</evidence>
<name>A0ACC2LQ71_PERAE</name>
<proteinExistence type="predicted"/>
<accession>A0ACC2LQ71</accession>
<sequence length="148" mass="15976">MAVSQNSSDIQQILKPFFARAAEAEERLSRLEAGLTANKGGSDVGDENFSSIVRGIQSKLVINAAETEQVCETQAPKELQTRTAGNEKEALGTLNLLEENSMLVAANTKLTTENAAILAENTKLEAEIAKLKYRITHLVRALKGTDCS</sequence>
<comment type="caution">
    <text evidence="1">The sequence shown here is derived from an EMBL/GenBank/DDBJ whole genome shotgun (WGS) entry which is preliminary data.</text>
</comment>
<dbReference type="EMBL" id="CM056811">
    <property type="protein sequence ID" value="KAJ8635595.1"/>
    <property type="molecule type" value="Genomic_DNA"/>
</dbReference>
<evidence type="ECO:0000313" key="1">
    <source>
        <dbReference type="EMBL" id="KAJ8635595.1"/>
    </source>
</evidence>
<protein>
    <submittedName>
        <fullName evidence="1">Uncharacterized protein</fullName>
    </submittedName>
</protein>
<reference evidence="1 2" key="1">
    <citation type="journal article" date="2022" name="Hortic Res">
        <title>A haplotype resolved chromosomal level avocado genome allows analysis of novel avocado genes.</title>
        <authorList>
            <person name="Nath O."/>
            <person name="Fletcher S.J."/>
            <person name="Hayward A."/>
            <person name="Shaw L.M."/>
            <person name="Masouleh A.K."/>
            <person name="Furtado A."/>
            <person name="Henry R.J."/>
            <person name="Mitter N."/>
        </authorList>
    </citation>
    <scope>NUCLEOTIDE SEQUENCE [LARGE SCALE GENOMIC DNA]</scope>
    <source>
        <strain evidence="2">cv. Hass</strain>
    </source>
</reference>
<gene>
    <name evidence="1" type="ORF">MRB53_009862</name>
</gene>
<organism evidence="1 2">
    <name type="scientific">Persea americana</name>
    <name type="common">Avocado</name>
    <dbReference type="NCBI Taxonomy" id="3435"/>
    <lineage>
        <taxon>Eukaryota</taxon>
        <taxon>Viridiplantae</taxon>
        <taxon>Streptophyta</taxon>
        <taxon>Embryophyta</taxon>
        <taxon>Tracheophyta</taxon>
        <taxon>Spermatophyta</taxon>
        <taxon>Magnoliopsida</taxon>
        <taxon>Magnoliidae</taxon>
        <taxon>Laurales</taxon>
        <taxon>Lauraceae</taxon>
        <taxon>Persea</taxon>
    </lineage>
</organism>
<keyword evidence="2" id="KW-1185">Reference proteome</keyword>